<dbReference type="Proteomes" id="UP001287059">
    <property type="component" value="Unassembled WGS sequence"/>
</dbReference>
<dbReference type="RefSeq" id="WP_320222777.1">
    <property type="nucleotide sequence ID" value="NZ_JAVIIW010000025.1"/>
</dbReference>
<keyword evidence="2" id="KW-1185">Reference proteome</keyword>
<protein>
    <submittedName>
        <fullName evidence="1">Uncharacterized protein</fullName>
    </submittedName>
</protein>
<evidence type="ECO:0000313" key="2">
    <source>
        <dbReference type="Proteomes" id="UP001287059"/>
    </source>
</evidence>
<gene>
    <name evidence="1" type="ORF">RFN28_21015</name>
</gene>
<name>A0ABU4Y1T1_9HYPH</name>
<organism evidence="1 2">
    <name type="scientific">Mesorhizobium album</name>
    <dbReference type="NCBI Taxonomy" id="3072314"/>
    <lineage>
        <taxon>Bacteria</taxon>
        <taxon>Pseudomonadati</taxon>
        <taxon>Pseudomonadota</taxon>
        <taxon>Alphaproteobacteria</taxon>
        <taxon>Hyphomicrobiales</taxon>
        <taxon>Phyllobacteriaceae</taxon>
        <taxon>Mesorhizobium</taxon>
    </lineage>
</organism>
<evidence type="ECO:0000313" key="1">
    <source>
        <dbReference type="EMBL" id="MDX8480916.1"/>
    </source>
</evidence>
<proteinExistence type="predicted"/>
<comment type="caution">
    <text evidence="1">The sequence shown here is derived from an EMBL/GenBank/DDBJ whole genome shotgun (WGS) entry which is preliminary data.</text>
</comment>
<sequence length="126" mass="14054">MSINSVEEGGEPPDGLSQIRELCSGEVSFKTEGWRNLIFMGQLRLWVGDQVRVTDAVLCLNHNNPTYPTKLYMAENVGGPVNWNETNVPLLGRYWHSFSWRDVSSALPYHEILAAHLAPLASDKAA</sequence>
<accession>A0ABU4Y1T1</accession>
<dbReference type="EMBL" id="JAVIIW010000025">
    <property type="protein sequence ID" value="MDX8480916.1"/>
    <property type="molecule type" value="Genomic_DNA"/>
</dbReference>
<reference evidence="1 2" key="1">
    <citation type="submission" date="2023-08" db="EMBL/GenBank/DDBJ databases">
        <title>Implementing the SeqCode for naming new Mesorhizobium species isolated from Vachellia karroo root nodules.</title>
        <authorList>
            <person name="Van Lill M."/>
        </authorList>
    </citation>
    <scope>NUCLEOTIDE SEQUENCE [LARGE SCALE GENOMIC DNA]</scope>
    <source>
        <strain evidence="1 2">VK24D</strain>
    </source>
</reference>